<dbReference type="SUPFAM" id="SSF55464">
    <property type="entry name" value="Origin of replication-binding domain, RBD-like"/>
    <property type="match status" value="1"/>
</dbReference>
<comment type="caution">
    <text evidence="3">The sequence shown here is derived from an EMBL/GenBank/DDBJ whole genome shotgun (WGS) entry which is preliminary data.</text>
</comment>
<dbReference type="Pfam" id="PF08751">
    <property type="entry name" value="TrwC"/>
    <property type="match status" value="1"/>
</dbReference>
<evidence type="ECO:0000256" key="1">
    <source>
        <dbReference type="SAM" id="MobiDB-lite"/>
    </source>
</evidence>
<keyword evidence="4" id="KW-1185">Reference proteome</keyword>
<dbReference type="InterPro" id="IPR014862">
    <property type="entry name" value="TrwC"/>
</dbReference>
<name>A0ABP6A2Q6_9ACTN</name>
<sequence length="542" mass="60758">MVTERQAELLLGEGRHPDADRIERELLAQGKTPAQARRATVLGRPIEHNRSPKTDKAKERTPWLAFDLTFRPPPTAHLAWALMDDRHRRVLELCDDIARDKTLTWLGDAVAEIRWKAGGKQRARVKDGLIVAVFRHYESRAGKPLLHHHAIVSIRARRPHDGKWGNLSADSLMAHIVAADTLYLLYFMEEVSARLGWAWESREVTPGRRPVMDIAGIDRRLIGWQSTRRQQIEDALPVLTAKYEERQGHAPGERASYALACQAADQTRPPKRTELLSLTELRERWRTSAIRAFGACTVYRLAERARAAAAAVWARVRPVVDIALAAVDVAAVVYVMRGAFKRHHLLAEARRHLSYVLRGRPHQAGLDETIVQTAIDDYTRPASRRMMTADLRALYPRDTEDQAVLRPLTRKRTAPPYERARLAADALRVRAQAVRRADRLGSRTRPHAVAVPAASRSHPRPFRTGPKDGRLLEPETGVDTVEQTRRTFEAAVKLAARLQDGKRERAVAHGPWPQSAPAAAPPPHTQQPGIQPALGRTIGGVT</sequence>
<evidence type="ECO:0000259" key="2">
    <source>
        <dbReference type="Pfam" id="PF08751"/>
    </source>
</evidence>
<dbReference type="Proteomes" id="UP001501358">
    <property type="component" value="Unassembled WGS sequence"/>
</dbReference>
<accession>A0ABP6A2Q6</accession>
<feature type="domain" description="TrwC relaxase" evidence="2">
    <location>
        <begin position="2"/>
        <end position="289"/>
    </location>
</feature>
<gene>
    <name evidence="3" type="ORF">GCM10010406_52530</name>
</gene>
<dbReference type="NCBIfam" id="NF041492">
    <property type="entry name" value="MobF"/>
    <property type="match status" value="1"/>
</dbReference>
<reference evidence="4" key="1">
    <citation type="journal article" date="2019" name="Int. J. Syst. Evol. Microbiol.">
        <title>The Global Catalogue of Microorganisms (GCM) 10K type strain sequencing project: providing services to taxonomists for standard genome sequencing and annotation.</title>
        <authorList>
            <consortium name="The Broad Institute Genomics Platform"/>
            <consortium name="The Broad Institute Genome Sequencing Center for Infectious Disease"/>
            <person name="Wu L."/>
            <person name="Ma J."/>
        </authorList>
    </citation>
    <scope>NUCLEOTIDE SEQUENCE [LARGE SCALE GENOMIC DNA]</scope>
    <source>
        <strain evidence="4">JCM 6307</strain>
    </source>
</reference>
<dbReference type="EMBL" id="BAAATA010000048">
    <property type="protein sequence ID" value="GAA2509572.1"/>
    <property type="molecule type" value="Genomic_DNA"/>
</dbReference>
<feature type="region of interest" description="Disordered" evidence="1">
    <location>
        <begin position="437"/>
        <end position="473"/>
    </location>
</feature>
<evidence type="ECO:0000313" key="4">
    <source>
        <dbReference type="Proteomes" id="UP001501358"/>
    </source>
</evidence>
<feature type="region of interest" description="Disordered" evidence="1">
    <location>
        <begin position="502"/>
        <end position="542"/>
    </location>
</feature>
<evidence type="ECO:0000313" key="3">
    <source>
        <dbReference type="EMBL" id="GAA2509572.1"/>
    </source>
</evidence>
<protein>
    <recommendedName>
        <fullName evidence="2">TrwC relaxase domain-containing protein</fullName>
    </recommendedName>
</protein>
<organism evidence="3 4">
    <name type="scientific">Streptomyces thermolineatus</name>
    <dbReference type="NCBI Taxonomy" id="44033"/>
    <lineage>
        <taxon>Bacteria</taxon>
        <taxon>Bacillati</taxon>
        <taxon>Actinomycetota</taxon>
        <taxon>Actinomycetes</taxon>
        <taxon>Kitasatosporales</taxon>
        <taxon>Streptomycetaceae</taxon>
        <taxon>Streptomyces</taxon>
    </lineage>
</organism>
<proteinExistence type="predicted"/>